<dbReference type="Pfam" id="PF02325">
    <property type="entry name" value="CCB3_YggT"/>
    <property type="match status" value="1"/>
</dbReference>
<sequence length="184" mass="20930">MQAQVETGSSQKDYQTKKAIFRTYQVIWYILGIIEVVLAFRVLLKLLGANTYSGFTSFIYAISSPFASPFAGILGISGASGMILEWSTLIAMAVYAVLAYGIVALFQMVKPTNKTEVENTVDNFWSLGRMDGLGVDEDQFRSRDDDGCGFGNRWRCRRWFPDGRDWCRRCYLSWPEDAKQIERI</sequence>
<evidence type="ECO:0000313" key="3">
    <source>
        <dbReference type="Proteomes" id="UP000229001"/>
    </source>
</evidence>
<dbReference type="Proteomes" id="UP000229001">
    <property type="component" value="Unassembled WGS sequence"/>
</dbReference>
<dbReference type="GO" id="GO:0016020">
    <property type="term" value="C:membrane"/>
    <property type="evidence" value="ECO:0007669"/>
    <property type="project" value="InterPro"/>
</dbReference>
<keyword evidence="1" id="KW-0812">Transmembrane</keyword>
<evidence type="ECO:0000313" key="2">
    <source>
        <dbReference type="EMBL" id="PIU74554.1"/>
    </source>
</evidence>
<feature type="transmembrane region" description="Helical" evidence="1">
    <location>
        <begin position="26"/>
        <end position="46"/>
    </location>
</feature>
<gene>
    <name evidence="2" type="ORF">COS77_00935</name>
</gene>
<comment type="caution">
    <text evidence="2">The sequence shown here is derived from an EMBL/GenBank/DDBJ whole genome shotgun (WGS) entry which is preliminary data.</text>
</comment>
<dbReference type="AlphaFoldDB" id="A0A2M7AV86"/>
<evidence type="ECO:0000256" key="1">
    <source>
        <dbReference type="SAM" id="Phobius"/>
    </source>
</evidence>
<feature type="transmembrane region" description="Helical" evidence="1">
    <location>
        <begin position="58"/>
        <end position="80"/>
    </location>
</feature>
<feature type="transmembrane region" description="Helical" evidence="1">
    <location>
        <begin position="86"/>
        <end position="106"/>
    </location>
</feature>
<keyword evidence="1" id="KW-1133">Transmembrane helix</keyword>
<name>A0A2M7AV86_9BACT</name>
<evidence type="ECO:0008006" key="4">
    <source>
        <dbReference type="Google" id="ProtNLM"/>
    </source>
</evidence>
<dbReference type="EMBL" id="PEVZ01000016">
    <property type="protein sequence ID" value="PIU74554.1"/>
    <property type="molecule type" value="Genomic_DNA"/>
</dbReference>
<reference evidence="3" key="1">
    <citation type="submission" date="2017-09" db="EMBL/GenBank/DDBJ databases">
        <title>Depth-based differentiation of microbial function through sediment-hosted aquifers and enrichment of novel symbionts in the deep terrestrial subsurface.</title>
        <authorList>
            <person name="Probst A.J."/>
            <person name="Ladd B."/>
            <person name="Jarett J.K."/>
            <person name="Geller-Mcgrath D.E."/>
            <person name="Sieber C.M.K."/>
            <person name="Emerson J.B."/>
            <person name="Anantharaman K."/>
            <person name="Thomas B.C."/>
            <person name="Malmstrom R."/>
            <person name="Stieglmeier M."/>
            <person name="Klingl A."/>
            <person name="Woyke T."/>
            <person name="Ryan C.M."/>
            <person name="Banfield J.F."/>
        </authorList>
    </citation>
    <scope>NUCLEOTIDE SEQUENCE [LARGE SCALE GENOMIC DNA]</scope>
</reference>
<accession>A0A2M7AV86</accession>
<protein>
    <recommendedName>
        <fullName evidence="4">YggT family protein</fullName>
    </recommendedName>
</protein>
<dbReference type="InterPro" id="IPR003425">
    <property type="entry name" value="CCB3/YggT"/>
</dbReference>
<proteinExistence type="predicted"/>
<keyword evidence="1" id="KW-0472">Membrane</keyword>
<organism evidence="2 3">
    <name type="scientific">Candidatus Roizmanbacteria bacterium CG06_land_8_20_14_3_00_34_14</name>
    <dbReference type="NCBI Taxonomy" id="1974848"/>
    <lineage>
        <taxon>Bacteria</taxon>
        <taxon>Candidatus Roizmaniibacteriota</taxon>
    </lineage>
</organism>